<dbReference type="InterPro" id="IPR010998">
    <property type="entry name" value="Integrase_recombinase_N"/>
</dbReference>
<evidence type="ECO:0000256" key="3">
    <source>
        <dbReference type="ARBA" id="ARBA00023125"/>
    </source>
</evidence>
<dbReference type="AlphaFoldDB" id="A0A241XSI4"/>
<dbReference type="InterPro" id="IPR050090">
    <property type="entry name" value="Tyrosine_recombinase_XerCD"/>
</dbReference>
<dbReference type="GO" id="GO:0005737">
    <property type="term" value="C:cytoplasm"/>
    <property type="evidence" value="ECO:0007669"/>
    <property type="project" value="UniProtKB-SubCell"/>
</dbReference>
<protein>
    <submittedName>
        <fullName evidence="6">Integrase</fullName>
    </submittedName>
</protein>
<dbReference type="SUPFAM" id="SSF56349">
    <property type="entry name" value="DNA breaking-rejoining enzymes"/>
    <property type="match status" value="1"/>
</dbReference>
<accession>A0A241XSI4</accession>
<dbReference type="Gene3D" id="1.10.443.10">
    <property type="entry name" value="Intergrase catalytic core"/>
    <property type="match status" value="1"/>
</dbReference>
<comment type="subcellular location">
    <subcellularLocation>
        <location evidence="1">Cytoplasm</location>
    </subcellularLocation>
</comment>
<dbReference type="InterPro" id="IPR002104">
    <property type="entry name" value="Integrase_catalytic"/>
</dbReference>
<proteinExistence type="predicted"/>
<evidence type="ECO:0000256" key="4">
    <source>
        <dbReference type="ARBA" id="ARBA00023172"/>
    </source>
</evidence>
<dbReference type="EMBL" id="NFFZ01000004">
    <property type="protein sequence ID" value="OTI63380.1"/>
    <property type="molecule type" value="Genomic_DNA"/>
</dbReference>
<sequence length="433" mass="49663">MSSSIDKPFPLFDSYREFRQLNFNDLSKERPIVIGLLRQIGEAADPIESYKAVREFFHSYDGNEGTFNSYRTHVERLLLWCLLIVKKPILSLRRTDAEAFMEFCLKPPASWVGPVVKSRFVRAGGRKKSPDDTYTVNEDWRPFNLTQPKLVRKLAEEANVEAPSPSGYKMSSGSVAQVFAACQSFYQFCIDEDLTEVNPFRAIKQKSRYTQRSTREVGGRSLTAVQWDFVIETAELMADEDEEHERTLFILVTLFSLYLRISDLVGRENWEPTMGSFQKSGDDWWYHAIRKGNKSTKVSVRHEYLKYLKRYRATLSLSPLPFPGEQTPLLKSKQGRAGLSDRHVRLLVQGVFDRAVERMKAEGQPEDEITNLRAASLHWLRHTSATFDAPYRDPKDLQADLGHESLSTTQDNYYDSLDGKRASSVKGLPVKGY</sequence>
<dbReference type="CDD" id="cd00397">
    <property type="entry name" value="DNA_BRE_C"/>
    <property type="match status" value="1"/>
</dbReference>
<keyword evidence="4" id="KW-0233">DNA recombination</keyword>
<dbReference type="PROSITE" id="PS51898">
    <property type="entry name" value="TYR_RECOMBINASE"/>
    <property type="match status" value="1"/>
</dbReference>
<dbReference type="GO" id="GO:0006310">
    <property type="term" value="P:DNA recombination"/>
    <property type="evidence" value="ECO:0007669"/>
    <property type="project" value="UniProtKB-KW"/>
</dbReference>
<keyword evidence="3" id="KW-0238">DNA-binding</keyword>
<evidence type="ECO:0000256" key="2">
    <source>
        <dbReference type="ARBA" id="ARBA00022908"/>
    </source>
</evidence>
<reference evidence="6 7" key="1">
    <citation type="submission" date="2017-05" db="EMBL/GenBank/DDBJ databases">
        <authorList>
            <person name="Song R."/>
            <person name="Chenine A.L."/>
            <person name="Ruprecht R.M."/>
        </authorList>
    </citation>
    <scope>NUCLEOTIDE SEQUENCE [LARGE SCALE GENOMIC DNA]</scope>
    <source>
        <strain evidence="6 7">S567_C10_BS</strain>
    </source>
</reference>
<name>A0A241XSI4_PSEAI</name>
<evidence type="ECO:0000313" key="7">
    <source>
        <dbReference type="Proteomes" id="UP000194857"/>
    </source>
</evidence>
<gene>
    <name evidence="6" type="ORF">CAZ10_11185</name>
</gene>
<dbReference type="Gene3D" id="1.10.150.130">
    <property type="match status" value="1"/>
</dbReference>
<keyword evidence="2" id="KW-0229">DNA integration</keyword>
<evidence type="ECO:0000259" key="5">
    <source>
        <dbReference type="PROSITE" id="PS51898"/>
    </source>
</evidence>
<feature type="domain" description="Tyr recombinase" evidence="5">
    <location>
        <begin position="217"/>
        <end position="427"/>
    </location>
</feature>
<evidence type="ECO:0000313" key="6">
    <source>
        <dbReference type="EMBL" id="OTI63380.1"/>
    </source>
</evidence>
<comment type="caution">
    <text evidence="6">The sequence shown here is derived from an EMBL/GenBank/DDBJ whole genome shotgun (WGS) entry which is preliminary data.</text>
</comment>
<dbReference type="GO" id="GO:0015074">
    <property type="term" value="P:DNA integration"/>
    <property type="evidence" value="ECO:0007669"/>
    <property type="project" value="UniProtKB-KW"/>
</dbReference>
<dbReference type="Proteomes" id="UP000194857">
    <property type="component" value="Unassembled WGS sequence"/>
</dbReference>
<dbReference type="PANTHER" id="PTHR30349">
    <property type="entry name" value="PHAGE INTEGRASE-RELATED"/>
    <property type="match status" value="1"/>
</dbReference>
<evidence type="ECO:0000256" key="1">
    <source>
        <dbReference type="ARBA" id="ARBA00004496"/>
    </source>
</evidence>
<dbReference type="RefSeq" id="WP_083195982.1">
    <property type="nucleotide sequence ID" value="NZ_NFFZ01000004.1"/>
</dbReference>
<dbReference type="GO" id="GO:0003677">
    <property type="term" value="F:DNA binding"/>
    <property type="evidence" value="ECO:0007669"/>
    <property type="project" value="UniProtKB-KW"/>
</dbReference>
<dbReference type="InterPro" id="IPR013762">
    <property type="entry name" value="Integrase-like_cat_sf"/>
</dbReference>
<organism evidence="6 7">
    <name type="scientific">Pseudomonas aeruginosa</name>
    <dbReference type="NCBI Taxonomy" id="287"/>
    <lineage>
        <taxon>Bacteria</taxon>
        <taxon>Pseudomonadati</taxon>
        <taxon>Pseudomonadota</taxon>
        <taxon>Gammaproteobacteria</taxon>
        <taxon>Pseudomonadales</taxon>
        <taxon>Pseudomonadaceae</taxon>
        <taxon>Pseudomonas</taxon>
    </lineage>
</organism>
<dbReference type="PANTHER" id="PTHR30349:SF77">
    <property type="entry name" value="TYROSINE RECOMBINASE XERC"/>
    <property type="match status" value="1"/>
</dbReference>
<dbReference type="InterPro" id="IPR011010">
    <property type="entry name" value="DNA_brk_join_enz"/>
</dbReference>